<dbReference type="Gene3D" id="1.10.10.60">
    <property type="entry name" value="Homeodomain-like"/>
    <property type="match status" value="1"/>
</dbReference>
<dbReference type="InterPro" id="IPR009057">
    <property type="entry name" value="Homeodomain-like_sf"/>
</dbReference>
<dbReference type="GO" id="GO:0043565">
    <property type="term" value="F:sequence-specific DNA binding"/>
    <property type="evidence" value="ECO:0007669"/>
    <property type="project" value="InterPro"/>
</dbReference>
<keyword evidence="4" id="KW-1133">Transmembrane helix</keyword>
<dbReference type="STRING" id="1602171.ST44_02450"/>
<gene>
    <name evidence="6" type="ORF">ST44_02450</name>
</gene>
<feature type="transmembrane region" description="Helical" evidence="4">
    <location>
        <begin position="12"/>
        <end position="30"/>
    </location>
</feature>
<protein>
    <recommendedName>
        <fullName evidence="5">HTH araC/xylS-type domain-containing protein</fullName>
    </recommendedName>
</protein>
<dbReference type="SUPFAM" id="SSF46689">
    <property type="entry name" value="Homeodomain-like"/>
    <property type="match status" value="1"/>
</dbReference>
<organism evidence="6 7">
    <name type="scientific">Prevotella pectinovora</name>
    <dbReference type="NCBI Taxonomy" id="1602169"/>
    <lineage>
        <taxon>Bacteria</taxon>
        <taxon>Pseudomonadati</taxon>
        <taxon>Bacteroidota</taxon>
        <taxon>Bacteroidia</taxon>
        <taxon>Bacteroidales</taxon>
        <taxon>Prevotellaceae</taxon>
        <taxon>Prevotella</taxon>
    </lineage>
</organism>
<feature type="transmembrane region" description="Helical" evidence="4">
    <location>
        <begin position="134"/>
        <end position="158"/>
    </location>
</feature>
<dbReference type="RefSeq" id="WP_042517787.1">
    <property type="nucleotide sequence ID" value="NZ_JXQK01000023.1"/>
</dbReference>
<keyword evidence="4" id="KW-0812">Transmembrane</keyword>
<dbReference type="EMBL" id="JXQK01000023">
    <property type="protein sequence ID" value="KIP64325.1"/>
    <property type="molecule type" value="Genomic_DNA"/>
</dbReference>
<feature type="transmembrane region" description="Helical" evidence="4">
    <location>
        <begin position="179"/>
        <end position="201"/>
    </location>
</feature>
<keyword evidence="4" id="KW-0472">Membrane</keyword>
<dbReference type="Pfam" id="PF12833">
    <property type="entry name" value="HTH_18"/>
    <property type="match status" value="1"/>
</dbReference>
<feature type="transmembrane region" description="Helical" evidence="4">
    <location>
        <begin position="75"/>
        <end position="98"/>
    </location>
</feature>
<dbReference type="PANTHER" id="PTHR43280">
    <property type="entry name" value="ARAC-FAMILY TRANSCRIPTIONAL REGULATOR"/>
    <property type="match status" value="1"/>
</dbReference>
<keyword evidence="7" id="KW-1185">Reference proteome</keyword>
<evidence type="ECO:0000313" key="7">
    <source>
        <dbReference type="Proteomes" id="UP000032046"/>
    </source>
</evidence>
<comment type="caution">
    <text evidence="6">The sequence shown here is derived from an EMBL/GenBank/DDBJ whole genome shotgun (WGS) entry which is preliminary data.</text>
</comment>
<dbReference type="AlphaFoldDB" id="A0A0D0HF01"/>
<name>A0A0D0HF01_9BACT</name>
<dbReference type="PROSITE" id="PS00041">
    <property type="entry name" value="HTH_ARAC_FAMILY_1"/>
    <property type="match status" value="1"/>
</dbReference>
<evidence type="ECO:0000256" key="3">
    <source>
        <dbReference type="ARBA" id="ARBA00023163"/>
    </source>
</evidence>
<dbReference type="PANTHER" id="PTHR43280:SF29">
    <property type="entry name" value="ARAC-FAMILY TRANSCRIPTIONAL REGULATOR"/>
    <property type="match status" value="1"/>
</dbReference>
<dbReference type="InterPro" id="IPR018062">
    <property type="entry name" value="HTH_AraC-typ_CS"/>
</dbReference>
<dbReference type="InterPro" id="IPR018060">
    <property type="entry name" value="HTH_AraC"/>
</dbReference>
<evidence type="ECO:0000256" key="1">
    <source>
        <dbReference type="ARBA" id="ARBA00023015"/>
    </source>
</evidence>
<accession>A0A0D0HF01</accession>
<keyword evidence="2" id="KW-0238">DNA-binding</keyword>
<feature type="transmembrane region" description="Helical" evidence="4">
    <location>
        <begin position="42"/>
        <end position="63"/>
    </location>
</feature>
<keyword evidence="1" id="KW-0805">Transcription regulation</keyword>
<dbReference type="Proteomes" id="UP000032046">
    <property type="component" value="Unassembled WGS sequence"/>
</dbReference>
<evidence type="ECO:0000256" key="2">
    <source>
        <dbReference type="ARBA" id="ARBA00023125"/>
    </source>
</evidence>
<feature type="transmembrane region" description="Helical" evidence="4">
    <location>
        <begin position="207"/>
        <end position="225"/>
    </location>
</feature>
<keyword evidence="3" id="KW-0804">Transcription</keyword>
<evidence type="ECO:0000313" key="6">
    <source>
        <dbReference type="EMBL" id="KIP64325.1"/>
    </source>
</evidence>
<sequence>MLIFLYDLVTVYIIPGMMLAFGICLLFLSIPDKEGLKNYVFARKVMGVTFLVYCVALICEAVTREPLVGDLLNSMIVIAIGITQAFLFTYSLIALLDIGFFTKATACRETLVIAITTVAAFALFFLCPQSSRALIFYGFSLWYMLLMARYVALFRRYYKRYLQLMDNYFSDDERQRLHWVPVAFYSAFGVGVIALLFALLITPFTQLLFMLVTTVYYSVFAIRFINYVDIFPKIKEPLRDTVCEATEPVEVPTDPSSDMMIVPTDDDLLLMQEIERLMQEQALFKATDLSIANLAALCGKSHRVVSMAINHCQGVNFKTYINEYRVAEAARLIETGWLKHHTLDALALETGFAGRVNLYRAFKRKMGVSPTDWEAKART</sequence>
<feature type="domain" description="HTH araC/xylS-type" evidence="5">
    <location>
        <begin position="272"/>
        <end position="376"/>
    </location>
</feature>
<feature type="transmembrane region" description="Helical" evidence="4">
    <location>
        <begin position="110"/>
        <end position="128"/>
    </location>
</feature>
<proteinExistence type="predicted"/>
<dbReference type="PROSITE" id="PS01124">
    <property type="entry name" value="HTH_ARAC_FAMILY_2"/>
    <property type="match status" value="1"/>
</dbReference>
<evidence type="ECO:0000259" key="5">
    <source>
        <dbReference type="PROSITE" id="PS01124"/>
    </source>
</evidence>
<dbReference type="GO" id="GO:0003700">
    <property type="term" value="F:DNA-binding transcription factor activity"/>
    <property type="evidence" value="ECO:0007669"/>
    <property type="project" value="InterPro"/>
</dbReference>
<dbReference type="SMART" id="SM00342">
    <property type="entry name" value="HTH_ARAC"/>
    <property type="match status" value="1"/>
</dbReference>
<reference evidence="6 7" key="1">
    <citation type="submission" date="2015-01" db="EMBL/GenBank/DDBJ databases">
        <title>Comparative genomics of non-oral Prevotella species.</title>
        <authorList>
            <person name="Accetto T."/>
            <person name="Nograsek B."/>
            <person name="Avgustin G."/>
        </authorList>
    </citation>
    <scope>NUCLEOTIDE SEQUENCE [LARGE SCALE GENOMIC DNA]</scope>
    <source>
        <strain evidence="6 7">P5-119</strain>
    </source>
</reference>
<evidence type="ECO:0000256" key="4">
    <source>
        <dbReference type="SAM" id="Phobius"/>
    </source>
</evidence>